<dbReference type="PANTHER" id="PTHR46429">
    <property type="entry name" value="23S RRNA (GUANOSINE-2'-O-)-METHYLTRANSFERASE RLMB"/>
    <property type="match status" value="1"/>
</dbReference>
<dbReference type="AlphaFoldDB" id="A0A2H0VGI1"/>
<evidence type="ECO:0000256" key="1">
    <source>
        <dbReference type="ARBA" id="ARBA00022603"/>
    </source>
</evidence>
<dbReference type="InterPro" id="IPR029028">
    <property type="entry name" value="Alpha/beta_knot_MTases"/>
</dbReference>
<dbReference type="InterPro" id="IPR001537">
    <property type="entry name" value="SpoU_MeTrfase"/>
</dbReference>
<keyword evidence="1 4" id="KW-0489">Methyltransferase</keyword>
<dbReference type="GO" id="GO:0032259">
    <property type="term" value="P:methylation"/>
    <property type="evidence" value="ECO:0007669"/>
    <property type="project" value="UniProtKB-KW"/>
</dbReference>
<dbReference type="InterPro" id="IPR029026">
    <property type="entry name" value="tRNA_m1G_MTases_N"/>
</dbReference>
<dbReference type="InterPro" id="IPR004441">
    <property type="entry name" value="rRNA_MeTrfase_TrmH"/>
</dbReference>
<sequence length="157" mass="17531">MIVVLDNVRSMFNTGSVFRTADALGVEKIYLCGVTPSPLDKLGRIRPKFLKTSLGSESSVSYEKRVSTTRLLDKLKKDGYQVIAIEQADNSIPFYKYIPKNERYALVMGHEVRGLPASVLKRADKVLEIPMGGIKESLNVAVAFSIVAYNLKYKNKK</sequence>
<evidence type="ECO:0000313" key="4">
    <source>
        <dbReference type="EMBL" id="PIR98215.1"/>
    </source>
</evidence>
<feature type="domain" description="tRNA/rRNA methyltransferase SpoU type" evidence="3">
    <location>
        <begin position="1"/>
        <end position="149"/>
    </location>
</feature>
<organism evidence="4 5">
    <name type="scientific">Candidatus Colwellbacteria bacterium CG10_big_fil_rev_8_21_14_0_10_42_22</name>
    <dbReference type="NCBI Taxonomy" id="1974540"/>
    <lineage>
        <taxon>Bacteria</taxon>
        <taxon>Candidatus Colwelliibacteriota</taxon>
    </lineage>
</organism>
<dbReference type="Proteomes" id="UP000231466">
    <property type="component" value="Unassembled WGS sequence"/>
</dbReference>
<gene>
    <name evidence="4" type="ORF">COT89_00685</name>
</gene>
<comment type="caution">
    <text evidence="4">The sequence shown here is derived from an EMBL/GenBank/DDBJ whole genome shotgun (WGS) entry which is preliminary data.</text>
</comment>
<reference evidence="5" key="1">
    <citation type="submission" date="2017-09" db="EMBL/GenBank/DDBJ databases">
        <title>Depth-based differentiation of microbial function through sediment-hosted aquifers and enrichment of novel symbionts in the deep terrestrial subsurface.</title>
        <authorList>
            <person name="Probst A.J."/>
            <person name="Ladd B."/>
            <person name="Jarett J.K."/>
            <person name="Geller-Mcgrath D.E."/>
            <person name="Sieber C.M.K."/>
            <person name="Emerson J.B."/>
            <person name="Anantharaman K."/>
            <person name="Thomas B.C."/>
            <person name="Malmstrom R."/>
            <person name="Stieglmeier M."/>
            <person name="Klingl A."/>
            <person name="Woyke T."/>
            <person name="Ryan C.M."/>
            <person name="Banfield J.F."/>
        </authorList>
    </citation>
    <scope>NUCLEOTIDE SEQUENCE [LARGE SCALE GENOMIC DNA]</scope>
</reference>
<dbReference type="PANTHER" id="PTHR46429:SF1">
    <property type="entry name" value="23S RRNA (GUANOSINE-2'-O-)-METHYLTRANSFERASE RLMB"/>
    <property type="match status" value="1"/>
</dbReference>
<accession>A0A2H0VGI1</accession>
<dbReference type="Gene3D" id="3.40.1280.10">
    <property type="match status" value="1"/>
</dbReference>
<dbReference type="GO" id="GO:0005829">
    <property type="term" value="C:cytosol"/>
    <property type="evidence" value="ECO:0007669"/>
    <property type="project" value="TreeGrafter"/>
</dbReference>
<dbReference type="GO" id="GO:0008173">
    <property type="term" value="F:RNA methyltransferase activity"/>
    <property type="evidence" value="ECO:0007669"/>
    <property type="project" value="InterPro"/>
</dbReference>
<evidence type="ECO:0000313" key="5">
    <source>
        <dbReference type="Proteomes" id="UP000231466"/>
    </source>
</evidence>
<keyword evidence="2 4" id="KW-0808">Transferase</keyword>
<dbReference type="GO" id="GO:0003723">
    <property type="term" value="F:RNA binding"/>
    <property type="evidence" value="ECO:0007669"/>
    <property type="project" value="InterPro"/>
</dbReference>
<dbReference type="SUPFAM" id="SSF75217">
    <property type="entry name" value="alpha/beta knot"/>
    <property type="match status" value="1"/>
</dbReference>
<protein>
    <submittedName>
        <fullName evidence="4">RNA methyltransferase</fullName>
    </submittedName>
</protein>
<dbReference type="EMBL" id="PFAH01000002">
    <property type="protein sequence ID" value="PIR98215.1"/>
    <property type="molecule type" value="Genomic_DNA"/>
</dbReference>
<dbReference type="Pfam" id="PF00588">
    <property type="entry name" value="SpoU_methylase"/>
    <property type="match status" value="1"/>
</dbReference>
<proteinExistence type="predicted"/>
<evidence type="ECO:0000259" key="3">
    <source>
        <dbReference type="Pfam" id="PF00588"/>
    </source>
</evidence>
<evidence type="ECO:0000256" key="2">
    <source>
        <dbReference type="ARBA" id="ARBA00022679"/>
    </source>
</evidence>
<dbReference type="GO" id="GO:0006396">
    <property type="term" value="P:RNA processing"/>
    <property type="evidence" value="ECO:0007669"/>
    <property type="project" value="InterPro"/>
</dbReference>
<name>A0A2H0VGI1_9BACT</name>